<evidence type="ECO:0000256" key="2">
    <source>
        <dbReference type="ARBA" id="ARBA00023125"/>
    </source>
</evidence>
<evidence type="ECO:0000256" key="1">
    <source>
        <dbReference type="ARBA" id="ARBA00023015"/>
    </source>
</evidence>
<accession>A0A1Y6F8C1</accession>
<dbReference type="GO" id="GO:0043565">
    <property type="term" value="F:sequence-specific DNA binding"/>
    <property type="evidence" value="ECO:0007669"/>
    <property type="project" value="InterPro"/>
</dbReference>
<gene>
    <name evidence="5" type="ORF">SAMN06297468_1210</name>
</gene>
<feature type="domain" description="HTH araC/xylS-type" evidence="4">
    <location>
        <begin position="187"/>
        <end position="288"/>
    </location>
</feature>
<proteinExistence type="predicted"/>
<reference evidence="6" key="1">
    <citation type="submission" date="2017-04" db="EMBL/GenBank/DDBJ databases">
        <authorList>
            <person name="Varghese N."/>
            <person name="Submissions S."/>
        </authorList>
    </citation>
    <scope>NUCLEOTIDE SEQUENCE [LARGE SCALE GENOMIC DNA]</scope>
</reference>
<dbReference type="RefSeq" id="WP_086437161.1">
    <property type="nucleotide sequence ID" value="NZ_FXWG01000002.1"/>
</dbReference>
<dbReference type="AlphaFoldDB" id="A0A1Y6F8C1"/>
<keyword evidence="6" id="KW-1185">Reference proteome</keyword>
<sequence length="314" mass="34842">MDFDGDFSALDSVFDDGDSFALTPQSLFEIDYIAPPADLSDYVTTFYHFRCDESEVRDIQPASIGWLALFPLGKGTMRFADGREDPNYETNLLTPFSVAAPFAMKGPVHSIGAALSPLGWAALTGLHAAEYGNRLVRAGKLLGEEIDTLGARLCERYRNGDMSGSECAAALGDYIRDKVSPVSGRHRRLIRATNDWLGSSLNPQLDDLLERANYSERQVQRLVERYFGLAPTALARKYRALRTAALLSFPSLTPEYEAQIGDAFYDQSHMIRELRLFVGRTPARLTDDDSPFLSEMIDPKNFRELRPAHSGGSA</sequence>
<dbReference type="Pfam" id="PF12833">
    <property type="entry name" value="HTH_18"/>
    <property type="match status" value="1"/>
</dbReference>
<evidence type="ECO:0000259" key="4">
    <source>
        <dbReference type="PROSITE" id="PS01124"/>
    </source>
</evidence>
<dbReference type="PANTHER" id="PTHR46796">
    <property type="entry name" value="HTH-TYPE TRANSCRIPTIONAL ACTIVATOR RHAS-RELATED"/>
    <property type="match status" value="1"/>
</dbReference>
<evidence type="ECO:0000313" key="5">
    <source>
        <dbReference type="EMBL" id="SMQ68942.1"/>
    </source>
</evidence>
<keyword evidence="1" id="KW-0805">Transcription regulation</keyword>
<dbReference type="OrthoDB" id="323290at2"/>
<dbReference type="Proteomes" id="UP000194420">
    <property type="component" value="Unassembled WGS sequence"/>
</dbReference>
<dbReference type="Gene3D" id="1.10.10.60">
    <property type="entry name" value="Homeodomain-like"/>
    <property type="match status" value="1"/>
</dbReference>
<organism evidence="5 6">
    <name type="scientific">Altererythrobacter xiamenensis</name>
    <dbReference type="NCBI Taxonomy" id="1316679"/>
    <lineage>
        <taxon>Bacteria</taxon>
        <taxon>Pseudomonadati</taxon>
        <taxon>Pseudomonadota</taxon>
        <taxon>Alphaproteobacteria</taxon>
        <taxon>Sphingomonadales</taxon>
        <taxon>Erythrobacteraceae</taxon>
        <taxon>Altererythrobacter</taxon>
    </lineage>
</organism>
<dbReference type="InterPro" id="IPR050204">
    <property type="entry name" value="AraC_XylS_family_regulators"/>
</dbReference>
<dbReference type="EMBL" id="FXWG01000002">
    <property type="protein sequence ID" value="SMQ68942.1"/>
    <property type="molecule type" value="Genomic_DNA"/>
</dbReference>
<keyword evidence="3" id="KW-0804">Transcription</keyword>
<dbReference type="PROSITE" id="PS01124">
    <property type="entry name" value="HTH_ARAC_FAMILY_2"/>
    <property type="match status" value="1"/>
</dbReference>
<dbReference type="InterPro" id="IPR018060">
    <property type="entry name" value="HTH_AraC"/>
</dbReference>
<evidence type="ECO:0000313" key="6">
    <source>
        <dbReference type="Proteomes" id="UP000194420"/>
    </source>
</evidence>
<evidence type="ECO:0000256" key="3">
    <source>
        <dbReference type="ARBA" id="ARBA00023163"/>
    </source>
</evidence>
<name>A0A1Y6F8C1_9SPHN</name>
<dbReference type="GO" id="GO:0003700">
    <property type="term" value="F:DNA-binding transcription factor activity"/>
    <property type="evidence" value="ECO:0007669"/>
    <property type="project" value="InterPro"/>
</dbReference>
<keyword evidence="2 5" id="KW-0238">DNA-binding</keyword>
<protein>
    <submittedName>
        <fullName evidence="5">AraC-type DNA-binding protein</fullName>
    </submittedName>
</protein>
<dbReference type="SMART" id="SM00342">
    <property type="entry name" value="HTH_ARAC"/>
    <property type="match status" value="1"/>
</dbReference>